<evidence type="ECO:0000313" key="3">
    <source>
        <dbReference type="EMBL" id="OWM71036.1"/>
    </source>
</evidence>
<reference evidence="4" key="1">
    <citation type="journal article" date="2017" name="Plant J.">
        <title>The pomegranate (Punica granatum L.) genome and the genomics of punicalagin biosynthesis.</title>
        <authorList>
            <person name="Qin G."/>
            <person name="Xu C."/>
            <person name="Ming R."/>
            <person name="Tang H."/>
            <person name="Guyot R."/>
            <person name="Kramer E.M."/>
            <person name="Hu Y."/>
            <person name="Yi X."/>
            <person name="Qi Y."/>
            <person name="Xu X."/>
            <person name="Gao Z."/>
            <person name="Pan H."/>
            <person name="Jian J."/>
            <person name="Tian Y."/>
            <person name="Yue Z."/>
            <person name="Xu Y."/>
        </authorList>
    </citation>
    <scope>NUCLEOTIDE SEQUENCE [LARGE SCALE GENOMIC DNA]</scope>
    <source>
        <strain evidence="4">cv. Dabenzi</strain>
    </source>
</reference>
<sequence length="250" mass="26631">MAWTNSGPAYMPTSSSRQSKSVGELENTVGICDEPLLRCGVVALLALVAVVALLTLLNLMALQGLFAAAALLAGLGGSRGALQALAAVAVLLALMPVVPLLALVAVSTQMGPLRSAMTWTQAAGLEGLLVGRHMRAAQSQSVTVDTDDNSQPMLPSLLEEFKKSEERLLAYAIEVETSLKAIEAKLSFSEHRIAELKAEVEARKKEAAQLRLEKDNALHELERVFAATADAQEEAPEERRKAVEEAVAFC</sequence>
<dbReference type="AlphaFoldDB" id="A0A218WEB9"/>
<proteinExistence type="predicted"/>
<comment type="caution">
    <text evidence="3">The sequence shown here is derived from an EMBL/GenBank/DDBJ whole genome shotgun (WGS) entry which is preliminary data.</text>
</comment>
<keyword evidence="2" id="KW-0812">Transmembrane</keyword>
<protein>
    <submittedName>
        <fullName evidence="3">Uncharacterized protein</fullName>
    </submittedName>
</protein>
<keyword evidence="1" id="KW-0175">Coiled coil</keyword>
<organism evidence="3 4">
    <name type="scientific">Punica granatum</name>
    <name type="common">Pomegranate</name>
    <dbReference type="NCBI Taxonomy" id="22663"/>
    <lineage>
        <taxon>Eukaryota</taxon>
        <taxon>Viridiplantae</taxon>
        <taxon>Streptophyta</taxon>
        <taxon>Embryophyta</taxon>
        <taxon>Tracheophyta</taxon>
        <taxon>Spermatophyta</taxon>
        <taxon>Magnoliopsida</taxon>
        <taxon>eudicotyledons</taxon>
        <taxon>Gunneridae</taxon>
        <taxon>Pentapetalae</taxon>
        <taxon>rosids</taxon>
        <taxon>malvids</taxon>
        <taxon>Myrtales</taxon>
        <taxon>Lythraceae</taxon>
        <taxon>Punica</taxon>
    </lineage>
</organism>
<keyword evidence="2" id="KW-0472">Membrane</keyword>
<feature type="transmembrane region" description="Helical" evidence="2">
    <location>
        <begin position="84"/>
        <end position="106"/>
    </location>
</feature>
<feature type="transmembrane region" description="Helical" evidence="2">
    <location>
        <begin position="43"/>
        <end position="72"/>
    </location>
</feature>
<name>A0A218WEB9_PUNGR</name>
<dbReference type="EMBL" id="MTKT01004486">
    <property type="protein sequence ID" value="OWM71036.1"/>
    <property type="molecule type" value="Genomic_DNA"/>
</dbReference>
<evidence type="ECO:0000256" key="2">
    <source>
        <dbReference type="SAM" id="Phobius"/>
    </source>
</evidence>
<evidence type="ECO:0000256" key="1">
    <source>
        <dbReference type="SAM" id="Coils"/>
    </source>
</evidence>
<evidence type="ECO:0000313" key="4">
    <source>
        <dbReference type="Proteomes" id="UP000197138"/>
    </source>
</evidence>
<gene>
    <name evidence="3" type="ORF">CDL15_Pgr011163</name>
</gene>
<dbReference type="Proteomes" id="UP000197138">
    <property type="component" value="Unassembled WGS sequence"/>
</dbReference>
<accession>A0A218WEB9</accession>
<keyword evidence="2" id="KW-1133">Transmembrane helix</keyword>
<feature type="coiled-coil region" evidence="1">
    <location>
        <begin position="179"/>
        <end position="220"/>
    </location>
</feature>